<proteinExistence type="predicted"/>
<protein>
    <submittedName>
        <fullName evidence="1">Uncharacterized protein</fullName>
    </submittedName>
</protein>
<accession>A0A0G0M9H8</accession>
<evidence type="ECO:0000313" key="1">
    <source>
        <dbReference type="EMBL" id="KKQ99902.1"/>
    </source>
</evidence>
<comment type="caution">
    <text evidence="1">The sequence shown here is derived from an EMBL/GenBank/DDBJ whole genome shotgun (WGS) entry which is preliminary data.</text>
</comment>
<dbReference type="Proteomes" id="UP000033881">
    <property type="component" value="Unassembled WGS sequence"/>
</dbReference>
<name>A0A0G0M9H8_9BACT</name>
<organism evidence="1 2">
    <name type="scientific">Candidatus Woesebacteria bacterium GW2011_GWB1_39_12</name>
    <dbReference type="NCBI Taxonomy" id="1618574"/>
    <lineage>
        <taxon>Bacteria</taxon>
        <taxon>Candidatus Woeseibacteriota</taxon>
    </lineage>
</organism>
<evidence type="ECO:0000313" key="2">
    <source>
        <dbReference type="Proteomes" id="UP000033881"/>
    </source>
</evidence>
<reference evidence="1 2" key="1">
    <citation type="journal article" date="2015" name="Nature">
        <title>rRNA introns, odd ribosomes, and small enigmatic genomes across a large radiation of phyla.</title>
        <authorList>
            <person name="Brown C.T."/>
            <person name="Hug L.A."/>
            <person name="Thomas B.C."/>
            <person name="Sharon I."/>
            <person name="Castelle C.J."/>
            <person name="Singh A."/>
            <person name="Wilkins M.J."/>
            <person name="Williams K.H."/>
            <person name="Banfield J.F."/>
        </authorList>
    </citation>
    <scope>NUCLEOTIDE SEQUENCE [LARGE SCALE GENOMIC DNA]</scope>
</reference>
<sequence>MKTLEENARDLWVYLSKYEGRKCDDWPMDGALFHLTDVEVFQRWAKFNIQASFENENLDYWEITIFQDEKQCYINIFCKDFHDLEKNETHIFDEGKMLIEKHFLRQHILLTIEELRVDDAARIHRQKDMNEQRKHSAMVIETQIFPELQKWATKHHHMSILSTGIADKRIRPKEKDSETILEKIHLFCRQDKYCPEAIHIDFKQNRTMCDDWGITIDAKNLNNEHFELFQCVMYLTGIRFIASSKNLQKILDWMDSKISIFLTDAPENSGTIE</sequence>
<gene>
    <name evidence="1" type="ORF">UT24_C0022G0023</name>
</gene>
<dbReference type="EMBL" id="LBWB01000022">
    <property type="protein sequence ID" value="KKQ99902.1"/>
    <property type="molecule type" value="Genomic_DNA"/>
</dbReference>
<dbReference type="STRING" id="1618574.UT24_C0022G0023"/>
<dbReference type="AlphaFoldDB" id="A0A0G0M9H8"/>